<keyword evidence="2" id="KW-1185">Reference proteome</keyword>
<dbReference type="EMBL" id="JBHRYQ010000001">
    <property type="protein sequence ID" value="MFC3811824.1"/>
    <property type="molecule type" value="Genomic_DNA"/>
</dbReference>
<name>A0ABV7YWV0_9BACT</name>
<dbReference type="RefSeq" id="WP_379838673.1">
    <property type="nucleotide sequence ID" value="NZ_JBHRYQ010000001.1"/>
</dbReference>
<protein>
    <submittedName>
        <fullName evidence="1">DUF2141 domain-containing protein</fullName>
    </submittedName>
</protein>
<dbReference type="Pfam" id="PF09912">
    <property type="entry name" value="DUF2141"/>
    <property type="match status" value="1"/>
</dbReference>
<gene>
    <name evidence="1" type="ORF">ACFOOI_14270</name>
</gene>
<evidence type="ECO:0000313" key="1">
    <source>
        <dbReference type="EMBL" id="MFC3811824.1"/>
    </source>
</evidence>
<proteinExistence type="predicted"/>
<sequence length="142" mass="15868">MKHTILCILGGILFFAFDSNDTANLHLEITNIKSSKGAMMVAIYDSKANFPQGKITIKNRIADVKVGKMFVDIPNIPKGKYAVAIFHDVNDNRKIDKNFIGYPTEPFGFSKNFKPRVSAPKFEDCSIDIVEAKTKCHISLLD</sequence>
<dbReference type="InterPro" id="IPR018673">
    <property type="entry name" value="DUF2141"/>
</dbReference>
<reference evidence="2" key="1">
    <citation type="journal article" date="2019" name="Int. J. Syst. Evol. Microbiol.">
        <title>The Global Catalogue of Microorganisms (GCM) 10K type strain sequencing project: providing services to taxonomists for standard genome sequencing and annotation.</title>
        <authorList>
            <consortium name="The Broad Institute Genomics Platform"/>
            <consortium name="The Broad Institute Genome Sequencing Center for Infectious Disease"/>
            <person name="Wu L."/>
            <person name="Ma J."/>
        </authorList>
    </citation>
    <scope>NUCLEOTIDE SEQUENCE [LARGE SCALE GENOMIC DNA]</scope>
    <source>
        <strain evidence="2">CECT 7956</strain>
    </source>
</reference>
<organism evidence="1 2">
    <name type="scientific">Lacihabitans lacunae</name>
    <dbReference type="NCBI Taxonomy" id="1028214"/>
    <lineage>
        <taxon>Bacteria</taxon>
        <taxon>Pseudomonadati</taxon>
        <taxon>Bacteroidota</taxon>
        <taxon>Cytophagia</taxon>
        <taxon>Cytophagales</taxon>
        <taxon>Leadbetterellaceae</taxon>
        <taxon>Lacihabitans</taxon>
    </lineage>
</organism>
<dbReference type="Proteomes" id="UP001595616">
    <property type="component" value="Unassembled WGS sequence"/>
</dbReference>
<accession>A0ABV7YWV0</accession>
<evidence type="ECO:0000313" key="2">
    <source>
        <dbReference type="Proteomes" id="UP001595616"/>
    </source>
</evidence>
<comment type="caution">
    <text evidence="1">The sequence shown here is derived from an EMBL/GenBank/DDBJ whole genome shotgun (WGS) entry which is preliminary data.</text>
</comment>